<accession>A0ABT2MJL4</accession>
<keyword evidence="3" id="KW-1185">Reference proteome</keyword>
<evidence type="ECO:0000256" key="1">
    <source>
        <dbReference type="SAM" id="MobiDB-lite"/>
    </source>
</evidence>
<evidence type="ECO:0000313" key="2">
    <source>
        <dbReference type="EMBL" id="MCT7964930.1"/>
    </source>
</evidence>
<dbReference type="RefSeq" id="WP_368004680.1">
    <property type="nucleotide sequence ID" value="NZ_JAMXFF010000001.1"/>
</dbReference>
<reference evidence="2 3" key="1">
    <citation type="journal article" date="2022" name="Front. Microbiol.">
        <title>High genomic differentiation and limited gene flow indicate recent cryptic speciation within the genus Laspinema (cyanobacteria).</title>
        <authorList>
            <person name="Stanojkovic A."/>
            <person name="Skoupy S."/>
            <person name="Skaloud P."/>
            <person name="Dvorak P."/>
        </authorList>
    </citation>
    <scope>NUCLEOTIDE SEQUENCE [LARGE SCALE GENOMIC DNA]</scope>
    <source>
        <strain evidence="2 3">D2a</strain>
    </source>
</reference>
<sequence length="79" mass="8093">MKSLKVSGVTQTGKLSRDAGNHAGFTVQRGLTVGGVDRLGLSCNELELSLTRLGGWSGAIPGVGAIIYAAHLADRTIAT</sequence>
<organism evidence="2 3">
    <name type="scientific">Laspinema palackyanum D2a</name>
    <dbReference type="NCBI Taxonomy" id="2953684"/>
    <lineage>
        <taxon>Bacteria</taxon>
        <taxon>Bacillati</taxon>
        <taxon>Cyanobacteriota</taxon>
        <taxon>Cyanophyceae</taxon>
        <taxon>Oscillatoriophycideae</taxon>
        <taxon>Oscillatoriales</taxon>
        <taxon>Laspinemataceae</taxon>
        <taxon>Laspinema</taxon>
        <taxon>Laspinema palackyanum</taxon>
    </lineage>
</organism>
<proteinExistence type="predicted"/>
<dbReference type="EMBL" id="JAMXFF010000001">
    <property type="protein sequence ID" value="MCT7964930.1"/>
    <property type="molecule type" value="Genomic_DNA"/>
</dbReference>
<name>A0ABT2MJL4_9CYAN</name>
<comment type="caution">
    <text evidence="2">The sequence shown here is derived from an EMBL/GenBank/DDBJ whole genome shotgun (WGS) entry which is preliminary data.</text>
</comment>
<gene>
    <name evidence="2" type="ORF">NG799_01115</name>
</gene>
<dbReference type="Proteomes" id="UP001525890">
    <property type="component" value="Unassembled WGS sequence"/>
</dbReference>
<evidence type="ECO:0000313" key="3">
    <source>
        <dbReference type="Proteomes" id="UP001525890"/>
    </source>
</evidence>
<protein>
    <submittedName>
        <fullName evidence="2">Uncharacterized protein</fullName>
    </submittedName>
</protein>
<feature type="region of interest" description="Disordered" evidence="1">
    <location>
        <begin position="1"/>
        <end position="21"/>
    </location>
</feature>